<dbReference type="Proteomes" id="UP001168380">
    <property type="component" value="Unassembled WGS sequence"/>
</dbReference>
<dbReference type="EMBL" id="JAULRT010000031">
    <property type="protein sequence ID" value="MDO3380756.1"/>
    <property type="molecule type" value="Genomic_DNA"/>
</dbReference>
<dbReference type="InterPro" id="IPR036291">
    <property type="entry name" value="NAD(P)-bd_dom_sf"/>
</dbReference>
<keyword evidence="2" id="KW-0560">Oxidoreductase</keyword>
<dbReference type="PANTHER" id="PTHR48107">
    <property type="entry name" value="NADPH-DEPENDENT ALDEHYDE REDUCTASE-LIKE PROTEIN, CHLOROPLASTIC-RELATED"/>
    <property type="match status" value="1"/>
</dbReference>
<dbReference type="PRINTS" id="PR00081">
    <property type="entry name" value="GDHRDH"/>
</dbReference>
<dbReference type="InterPro" id="IPR020904">
    <property type="entry name" value="Sc_DH/Rdtase_CS"/>
</dbReference>
<feature type="region of interest" description="Disordered" evidence="3">
    <location>
        <begin position="1"/>
        <end position="34"/>
    </location>
</feature>
<evidence type="ECO:0000256" key="2">
    <source>
        <dbReference type="ARBA" id="ARBA00023002"/>
    </source>
</evidence>
<dbReference type="InterPro" id="IPR002347">
    <property type="entry name" value="SDR_fam"/>
</dbReference>
<evidence type="ECO:0000313" key="5">
    <source>
        <dbReference type="Proteomes" id="UP001168380"/>
    </source>
</evidence>
<evidence type="ECO:0000256" key="3">
    <source>
        <dbReference type="SAM" id="MobiDB-lite"/>
    </source>
</evidence>
<evidence type="ECO:0000256" key="1">
    <source>
        <dbReference type="ARBA" id="ARBA00006484"/>
    </source>
</evidence>
<comment type="similarity">
    <text evidence="1">Belongs to the short-chain dehydrogenases/reductases (SDR) family.</text>
</comment>
<dbReference type="Pfam" id="PF13561">
    <property type="entry name" value="adh_short_C2"/>
    <property type="match status" value="1"/>
</dbReference>
<organism evidence="4 5">
    <name type="scientific">Gilvimarinus algae</name>
    <dbReference type="NCBI Taxonomy" id="3058037"/>
    <lineage>
        <taxon>Bacteria</taxon>
        <taxon>Pseudomonadati</taxon>
        <taxon>Pseudomonadota</taxon>
        <taxon>Gammaproteobacteria</taxon>
        <taxon>Cellvibrionales</taxon>
        <taxon>Cellvibrionaceae</taxon>
        <taxon>Gilvimarinus</taxon>
    </lineage>
</organism>
<dbReference type="SUPFAM" id="SSF51735">
    <property type="entry name" value="NAD(P)-binding Rossmann-fold domains"/>
    <property type="match status" value="1"/>
</dbReference>
<reference evidence="4" key="1">
    <citation type="submission" date="2023-07" db="EMBL/GenBank/DDBJ databases">
        <title>Gilvimarinus algae sp. nov., isolated from the surface of Kelp.</title>
        <authorList>
            <person name="Sun Y.Y."/>
            <person name="Gong Y."/>
            <person name="Du Z.J."/>
        </authorList>
    </citation>
    <scope>NUCLEOTIDE SEQUENCE</scope>
    <source>
        <strain evidence="4">SDUM040014</strain>
    </source>
</reference>
<dbReference type="RefSeq" id="WP_302710875.1">
    <property type="nucleotide sequence ID" value="NZ_JAULRT010000031.1"/>
</dbReference>
<gene>
    <name evidence="4" type="ORF">QWI16_01140</name>
</gene>
<comment type="caution">
    <text evidence="4">The sequence shown here is derived from an EMBL/GenBank/DDBJ whole genome shotgun (WGS) entry which is preliminary data.</text>
</comment>
<accession>A0ABT8TDK8</accession>
<evidence type="ECO:0000313" key="4">
    <source>
        <dbReference type="EMBL" id="MDO3380756.1"/>
    </source>
</evidence>
<dbReference type="PANTHER" id="PTHR48107:SF16">
    <property type="entry name" value="NADPH-DEPENDENT ALDEHYDE REDUCTASE 1, CHLOROPLASTIC"/>
    <property type="match status" value="1"/>
</dbReference>
<keyword evidence="5" id="KW-1185">Reference proteome</keyword>
<sequence length="286" mass="30478">MSDKKESFPPQHQTHQPGDEREMQPQPESFMKNYKPSGKLTGKIAIVSGGDSGIGRAICIGFAKEGANVAFLYKDEGKDAEITCNHIREAGTEALAIKGDISDADFCNKSVQMAVAKWGDLNVLVNNAAEQHVQESITDISESQLRRTFDTNIFGTFFLTQAAINHLGDGDSIINTTSIVAYRGKSVLLDYAATKGAIVALTRSLAASLTERNIRVNAVAPGPIWTPLIPASFSANQVEGFGESSPMGRAGQPDEVAPSYIFLASNDASYMTGQVLHPNGGTIIGG</sequence>
<dbReference type="PRINTS" id="PR00080">
    <property type="entry name" value="SDRFAMILY"/>
</dbReference>
<dbReference type="PROSITE" id="PS00061">
    <property type="entry name" value="ADH_SHORT"/>
    <property type="match status" value="1"/>
</dbReference>
<name>A0ABT8TDK8_9GAMM</name>
<protein>
    <submittedName>
        <fullName evidence="4">SDR family oxidoreductase</fullName>
    </submittedName>
</protein>
<dbReference type="Gene3D" id="3.40.50.720">
    <property type="entry name" value="NAD(P)-binding Rossmann-like Domain"/>
    <property type="match status" value="1"/>
</dbReference>
<proteinExistence type="inferred from homology"/>